<feature type="compositionally biased region" description="Low complexity" evidence="1">
    <location>
        <begin position="1"/>
        <end position="14"/>
    </location>
</feature>
<proteinExistence type="predicted"/>
<accession>A0ABV0GFT5</accession>
<keyword evidence="4" id="KW-1185">Reference proteome</keyword>
<name>A0ABV0GFT5_9BURK</name>
<comment type="caution">
    <text evidence="3">The sequence shown here is derived from an EMBL/GenBank/DDBJ whole genome shotgun (WGS) entry which is preliminary data.</text>
</comment>
<feature type="transmembrane region" description="Helical" evidence="2">
    <location>
        <begin position="33"/>
        <end position="54"/>
    </location>
</feature>
<dbReference type="Proteomes" id="UP001462640">
    <property type="component" value="Unassembled WGS sequence"/>
</dbReference>
<dbReference type="InterPro" id="IPR019253">
    <property type="entry name" value="DUF2244_TM"/>
</dbReference>
<keyword evidence="2" id="KW-0472">Membrane</keyword>
<dbReference type="Pfam" id="PF10003">
    <property type="entry name" value="DUF2244"/>
    <property type="match status" value="1"/>
</dbReference>
<organism evidence="3 4">
    <name type="scientific">Roseateles flavus</name>
    <dbReference type="NCBI Taxonomy" id="3149041"/>
    <lineage>
        <taxon>Bacteria</taxon>
        <taxon>Pseudomonadati</taxon>
        <taxon>Pseudomonadota</taxon>
        <taxon>Betaproteobacteria</taxon>
        <taxon>Burkholderiales</taxon>
        <taxon>Sphaerotilaceae</taxon>
        <taxon>Roseateles</taxon>
    </lineage>
</organism>
<feature type="region of interest" description="Disordered" evidence="1">
    <location>
        <begin position="1"/>
        <end position="23"/>
    </location>
</feature>
<gene>
    <name evidence="3" type="ORF">ABDJ40_14220</name>
</gene>
<feature type="region of interest" description="Disordered" evidence="1">
    <location>
        <begin position="160"/>
        <end position="183"/>
    </location>
</feature>
<keyword evidence="2" id="KW-0812">Transmembrane</keyword>
<evidence type="ECO:0000256" key="2">
    <source>
        <dbReference type="SAM" id="Phobius"/>
    </source>
</evidence>
<evidence type="ECO:0000256" key="1">
    <source>
        <dbReference type="SAM" id="MobiDB-lite"/>
    </source>
</evidence>
<dbReference type="RefSeq" id="WP_347610763.1">
    <property type="nucleotide sequence ID" value="NZ_JBDPZC010000006.1"/>
</dbReference>
<dbReference type="EMBL" id="JBDPZC010000006">
    <property type="protein sequence ID" value="MEO3713917.1"/>
    <property type="molecule type" value="Genomic_DNA"/>
</dbReference>
<keyword evidence="2" id="KW-1133">Transmembrane helix</keyword>
<reference evidence="3 4" key="1">
    <citation type="submission" date="2024-05" db="EMBL/GenBank/DDBJ databases">
        <title>Roseateles sp. 2.12 16S ribosomal RNA gene Genome sequencing and assembly.</title>
        <authorList>
            <person name="Woo H."/>
        </authorList>
    </citation>
    <scope>NUCLEOTIDE SEQUENCE [LARGE SCALE GENOMIC DNA]</scope>
    <source>
        <strain evidence="3 4">2.12</strain>
    </source>
</reference>
<protein>
    <submittedName>
        <fullName evidence="3">DUF2244 domain-containing protein</fullName>
    </submittedName>
</protein>
<sequence length="183" mass="19192">MPSASAPAWPTSPAAPEPPRRWKLGRNGSLRPLQLLAGCALPCALGLVAGLGFAAYGSPWPLVFALLQTVAMALAFAQHARHGADRAVLTLRHGWLEVAKRRGSRLSVVNLPLACLGMQVDARGLRLECGTARVRIQGYATPAACAAVLRELEQARSAAANVASRGQSRAPAGPQRRPVSPAL</sequence>
<feature type="transmembrane region" description="Helical" evidence="2">
    <location>
        <begin position="60"/>
        <end position="77"/>
    </location>
</feature>
<evidence type="ECO:0000313" key="4">
    <source>
        <dbReference type="Proteomes" id="UP001462640"/>
    </source>
</evidence>
<evidence type="ECO:0000313" key="3">
    <source>
        <dbReference type="EMBL" id="MEO3713917.1"/>
    </source>
</evidence>